<evidence type="ECO:0000313" key="7">
    <source>
        <dbReference type="EMBL" id="KAI8037725.1"/>
    </source>
</evidence>
<reference evidence="7" key="1">
    <citation type="journal article" date="2023" name="Genome Biol. Evol.">
        <title>Long-read-based Genome Assembly of Drosophila gunungcola Reveals Fewer Chemosensory Genes in Flower-breeding Species.</title>
        <authorList>
            <person name="Negi A."/>
            <person name="Liao B.Y."/>
            <person name="Yeh S.D."/>
        </authorList>
    </citation>
    <scope>NUCLEOTIDE SEQUENCE</scope>
    <source>
        <strain evidence="7">Sukarami</strain>
    </source>
</reference>
<keyword evidence="2" id="KW-0963">Cytoplasm</keyword>
<dbReference type="AlphaFoldDB" id="A0A9P9YJ50"/>
<dbReference type="EMBL" id="JAMKOV010000010">
    <property type="protein sequence ID" value="KAI8037725.1"/>
    <property type="molecule type" value="Genomic_DNA"/>
</dbReference>
<evidence type="ECO:0000256" key="5">
    <source>
        <dbReference type="SAM" id="Coils"/>
    </source>
</evidence>
<dbReference type="GO" id="GO:0060090">
    <property type="term" value="F:molecular adaptor activity"/>
    <property type="evidence" value="ECO:0007669"/>
    <property type="project" value="InterPro"/>
</dbReference>
<keyword evidence="3 5" id="KW-0175">Coiled coil</keyword>
<dbReference type="InterPro" id="IPR028745">
    <property type="entry name" value="AKAP9/Pericentrin"/>
</dbReference>
<name>A0A9P9YJ50_9MUSC</name>
<evidence type="ECO:0000313" key="8">
    <source>
        <dbReference type="Proteomes" id="UP001059596"/>
    </source>
</evidence>
<feature type="coiled-coil region" evidence="5">
    <location>
        <begin position="1"/>
        <end position="28"/>
    </location>
</feature>
<accession>A0A9P9YJ50</accession>
<dbReference type="PANTHER" id="PTHR44981">
    <property type="entry name" value="PERICENTRIN-LIKE PROTEIN, ISOFORM F"/>
    <property type="match status" value="1"/>
</dbReference>
<organism evidence="7 8">
    <name type="scientific">Drosophila gunungcola</name>
    <name type="common">fruit fly</name>
    <dbReference type="NCBI Taxonomy" id="103775"/>
    <lineage>
        <taxon>Eukaryota</taxon>
        <taxon>Metazoa</taxon>
        <taxon>Ecdysozoa</taxon>
        <taxon>Arthropoda</taxon>
        <taxon>Hexapoda</taxon>
        <taxon>Insecta</taxon>
        <taxon>Pterygota</taxon>
        <taxon>Neoptera</taxon>
        <taxon>Endopterygota</taxon>
        <taxon>Diptera</taxon>
        <taxon>Brachycera</taxon>
        <taxon>Muscomorpha</taxon>
        <taxon>Ephydroidea</taxon>
        <taxon>Drosophilidae</taxon>
        <taxon>Drosophila</taxon>
        <taxon>Sophophora</taxon>
    </lineage>
</organism>
<protein>
    <submittedName>
        <fullName evidence="7">Uncharacterized protein</fullName>
    </submittedName>
</protein>
<dbReference type="PANTHER" id="PTHR44981:SF2">
    <property type="entry name" value="PERICENTRIN-LIKE PROTEIN, ISOFORM F"/>
    <property type="match status" value="1"/>
</dbReference>
<dbReference type="GO" id="GO:0005813">
    <property type="term" value="C:centrosome"/>
    <property type="evidence" value="ECO:0007669"/>
    <property type="project" value="UniProtKB-SubCell"/>
</dbReference>
<gene>
    <name evidence="7" type="ORF">M5D96_009225</name>
</gene>
<comment type="caution">
    <text evidence="7">The sequence shown here is derived from an EMBL/GenBank/DDBJ whole genome shotgun (WGS) entry which is preliminary data.</text>
</comment>
<evidence type="ECO:0000256" key="1">
    <source>
        <dbReference type="ARBA" id="ARBA00004300"/>
    </source>
</evidence>
<keyword evidence="8" id="KW-1185">Reference proteome</keyword>
<sequence>MDEQTQRISTLQNRLEEQRQRAEQLHRAGTSDLNTRVHELQGEVQNLGEQLAARDKQMATMRLQLQRSQEEIMRLEAEVTVRTQPDRSLVYKLEAEVQQKAAEIGKLKDKIRTEMINRLALPDLMETMLADKNDEIDHLRDQLEAKEKELQVAQQDGSQISSPAAGAVDGKQEGSGGKLSGRTLSDIGSITEFPEPDVERRAAMRSLNAPLQMSDGAGVFLHQTMVSTYKGFSPYKCDQVVAKTPSYTFFVIGNLQGGGGQPNAQAHR</sequence>
<evidence type="ECO:0000256" key="6">
    <source>
        <dbReference type="SAM" id="MobiDB-lite"/>
    </source>
</evidence>
<dbReference type="Proteomes" id="UP001059596">
    <property type="component" value="Unassembled WGS sequence"/>
</dbReference>
<proteinExistence type="predicted"/>
<evidence type="ECO:0000256" key="2">
    <source>
        <dbReference type="ARBA" id="ARBA00022490"/>
    </source>
</evidence>
<dbReference type="GO" id="GO:0007165">
    <property type="term" value="P:signal transduction"/>
    <property type="evidence" value="ECO:0007669"/>
    <property type="project" value="InterPro"/>
</dbReference>
<feature type="coiled-coil region" evidence="5">
    <location>
        <begin position="58"/>
        <end position="156"/>
    </location>
</feature>
<comment type="subcellular location">
    <subcellularLocation>
        <location evidence="1">Cytoplasm</location>
        <location evidence="1">Cytoskeleton</location>
        <location evidence="1">Microtubule organizing center</location>
        <location evidence="1">Centrosome</location>
    </subcellularLocation>
</comment>
<feature type="region of interest" description="Disordered" evidence="6">
    <location>
        <begin position="156"/>
        <end position="190"/>
    </location>
</feature>
<evidence type="ECO:0000256" key="3">
    <source>
        <dbReference type="ARBA" id="ARBA00023054"/>
    </source>
</evidence>
<keyword evidence="4" id="KW-0206">Cytoskeleton</keyword>
<evidence type="ECO:0000256" key="4">
    <source>
        <dbReference type="ARBA" id="ARBA00023212"/>
    </source>
</evidence>